<protein>
    <submittedName>
        <fullName evidence="2">Enoyl-CoA hydratase/isomerase family protein</fullName>
    </submittedName>
</protein>
<name>A0ABS6SE06_9SPHN</name>
<keyword evidence="3" id="KW-1185">Reference proteome</keyword>
<comment type="caution">
    <text evidence="2">The sequence shown here is derived from an EMBL/GenBank/DDBJ whole genome shotgun (WGS) entry which is preliminary data.</text>
</comment>
<dbReference type="PANTHER" id="PTHR42964:SF1">
    <property type="entry name" value="POLYKETIDE BIOSYNTHESIS ENOYL-COA HYDRATASE PKSH-RELATED"/>
    <property type="match status" value="1"/>
</dbReference>
<dbReference type="RefSeq" id="WP_218445250.1">
    <property type="nucleotide sequence ID" value="NZ_JAGSPA010000002.1"/>
</dbReference>
<dbReference type="PANTHER" id="PTHR42964">
    <property type="entry name" value="ENOYL-COA HYDRATASE"/>
    <property type="match status" value="1"/>
</dbReference>
<evidence type="ECO:0000256" key="1">
    <source>
        <dbReference type="ARBA" id="ARBA00005254"/>
    </source>
</evidence>
<gene>
    <name evidence="2" type="ORF">KCG44_07275</name>
</gene>
<proteinExistence type="inferred from homology"/>
<evidence type="ECO:0000313" key="3">
    <source>
        <dbReference type="Proteomes" id="UP000722336"/>
    </source>
</evidence>
<dbReference type="Pfam" id="PF00378">
    <property type="entry name" value="ECH_1"/>
    <property type="match status" value="1"/>
</dbReference>
<sequence>MNDNIPASLPTSDVLLAEIDNHDVARLTMNRPERHNAFTPELIAALHAAFDAIARMKGIRAVVLKGEGRSFSAGADLGYMKEAGGWDEAENIADGQRLSDMLNAIYTCPVPTIAVAHGAVYGGGVGLIACADLAIAIQTAQFRLSEIRLGITPATISPFVIKAIGARHARRYFMTAEPFSAAEARRIGLVHRALTTSGDADQQIGEWIELLGEAAPGAVRDAKTLIMDYAGEEITDELRTDSANRIAARRADPEGKEGLTAFLEKRAPKW</sequence>
<evidence type="ECO:0000313" key="2">
    <source>
        <dbReference type="EMBL" id="MBV7256585.1"/>
    </source>
</evidence>
<dbReference type="InterPro" id="IPR051683">
    <property type="entry name" value="Enoyl-CoA_Hydratase/Isomerase"/>
</dbReference>
<dbReference type="InterPro" id="IPR001753">
    <property type="entry name" value="Enoyl-CoA_hydra/iso"/>
</dbReference>
<comment type="similarity">
    <text evidence="1">Belongs to the enoyl-CoA hydratase/isomerase family.</text>
</comment>
<dbReference type="Proteomes" id="UP000722336">
    <property type="component" value="Unassembled WGS sequence"/>
</dbReference>
<organism evidence="2 3">
    <name type="scientific">Pacificimonas pallii</name>
    <dbReference type="NCBI Taxonomy" id="2827236"/>
    <lineage>
        <taxon>Bacteria</taxon>
        <taxon>Pseudomonadati</taxon>
        <taxon>Pseudomonadota</taxon>
        <taxon>Alphaproteobacteria</taxon>
        <taxon>Sphingomonadales</taxon>
        <taxon>Sphingosinicellaceae</taxon>
        <taxon>Pacificimonas</taxon>
    </lineage>
</organism>
<dbReference type="EMBL" id="JAGSPA010000002">
    <property type="protein sequence ID" value="MBV7256585.1"/>
    <property type="molecule type" value="Genomic_DNA"/>
</dbReference>
<reference evidence="2 3" key="1">
    <citation type="submission" date="2021-04" db="EMBL/GenBank/DDBJ databases">
        <authorList>
            <person name="Pira H."/>
            <person name="Risdian C."/>
            <person name="Wink J."/>
        </authorList>
    </citation>
    <scope>NUCLEOTIDE SEQUENCE [LARGE SCALE GENOMIC DNA]</scope>
    <source>
        <strain evidence="2 3">WHA3</strain>
    </source>
</reference>
<accession>A0ABS6SE06</accession>
<dbReference type="CDD" id="cd06558">
    <property type="entry name" value="crotonase-like"/>
    <property type="match status" value="1"/>
</dbReference>